<reference evidence="2" key="3">
    <citation type="journal article" date="2000" name="Genome Res.">
        <title>RIKEN integrated sequence analysis (RISA) system--384-format sequencing pipeline with 384 multicapillary sequencer.</title>
        <authorList>
            <person name="Shibata K."/>
            <person name="Itoh M."/>
            <person name="Aizawa K."/>
            <person name="Nagaoka S."/>
            <person name="Sasaki N."/>
            <person name="Carninci P."/>
            <person name="Konno H."/>
            <person name="Akiyama J."/>
            <person name="Nishi K."/>
            <person name="Kitsunai T."/>
            <person name="Tashiro H."/>
            <person name="Itoh M."/>
            <person name="Sumi N."/>
            <person name="Ishii Y."/>
            <person name="Nakamura S."/>
            <person name="Hazama M."/>
            <person name="Nishine T."/>
            <person name="Harada A."/>
            <person name="Yamamoto R."/>
            <person name="Matsumoto H."/>
            <person name="Sakaguchi S."/>
            <person name="Ikegami T."/>
            <person name="Kashiwagi K."/>
            <person name="Fujiwake S."/>
            <person name="Inoue K."/>
            <person name="Togawa Y."/>
            <person name="Izawa M."/>
            <person name="Ohara E."/>
            <person name="Watahiki M."/>
            <person name="Yoneda Y."/>
            <person name="Ishikawa T."/>
            <person name="Ozawa K."/>
            <person name="Tanaka T."/>
            <person name="Matsuura S."/>
            <person name="Kawai J."/>
            <person name="Okazaki Y."/>
            <person name="Muramatsu M."/>
            <person name="Inoue Y."/>
            <person name="Kira A."/>
            <person name="Hayashizaki Y."/>
        </authorList>
    </citation>
    <scope>NUCLEOTIDE SEQUENCE</scope>
    <source>
        <strain evidence="2">NOD</strain>
        <tissue evidence="2">Activated spleen</tissue>
    </source>
</reference>
<feature type="region of interest" description="Disordered" evidence="1">
    <location>
        <begin position="1"/>
        <end position="99"/>
    </location>
</feature>
<proteinExistence type="evidence at transcript level"/>
<feature type="compositionally biased region" description="Basic and acidic residues" evidence="1">
    <location>
        <begin position="12"/>
        <end position="22"/>
    </location>
</feature>
<reference evidence="2" key="8">
    <citation type="journal article" date="2005" name="Science">
        <title>Antisense Transcription in the Mammalian Transcriptome.</title>
        <authorList>
            <consortium name="RIKEN Genome Exploration Research Group and Genome Science Group (Genome Network Project Core Group) and the FANTOM Consortium"/>
        </authorList>
    </citation>
    <scope>NUCLEOTIDE SEQUENCE</scope>
    <source>
        <strain evidence="2">NOD</strain>
        <tissue evidence="2">Activated spleen</tissue>
    </source>
</reference>
<reference evidence="2" key="5">
    <citation type="journal article" date="2002" name="Nature">
        <title>Analysis of the mouse transcriptome based on functional annotation of 60,770 full-length cDNAs.</title>
        <authorList>
            <consortium name="The FANTOM Consortium and the RIKEN Genome Exploration Research Group Phase I and II Team"/>
        </authorList>
    </citation>
    <scope>NUCLEOTIDE SEQUENCE</scope>
    <source>
        <strain evidence="2">NOD</strain>
        <tissue evidence="2">Activated spleen</tissue>
    </source>
</reference>
<reference evidence="2" key="6">
    <citation type="submission" date="2004-03" db="EMBL/GenBank/DDBJ databases">
        <authorList>
            <person name="Arakawa T."/>
            <person name="Carninci P."/>
            <person name="Fukuda S."/>
            <person name="Hashizume W."/>
            <person name="Hayashida K."/>
            <person name="Hori F."/>
            <person name="Iida J."/>
            <person name="Imamura K."/>
            <person name="Imotani K."/>
            <person name="Itoh M."/>
            <person name="Kanagawa S."/>
            <person name="Kawai J."/>
            <person name="Kojima M."/>
            <person name="Konno H."/>
            <person name="Murata M."/>
            <person name="Nakamura M."/>
            <person name="Ninomiya N."/>
            <person name="Nishiyori H."/>
            <person name="Nomura K."/>
            <person name="Ohno M."/>
            <person name="Sakazume N."/>
            <person name="Sano H."/>
            <person name="Sasaki D."/>
            <person name="Shibata K."/>
            <person name="Shiraki T."/>
            <person name="Tagami M."/>
            <person name="Tagami Y."/>
            <person name="Waki K."/>
            <person name="Watahiki A."/>
            <person name="Muramatsu M."/>
            <person name="Hayashizaki Y."/>
        </authorList>
    </citation>
    <scope>NUCLEOTIDE SEQUENCE</scope>
    <source>
        <strain evidence="2">NOD</strain>
        <tissue evidence="2">Activated spleen</tissue>
    </source>
</reference>
<dbReference type="MGI" id="MGI:3588185">
    <property type="gene designation" value="F830104G03Rik"/>
</dbReference>
<reference evidence="2" key="2">
    <citation type="journal article" date="2000" name="Genome Res.">
        <title>Normalization and subtraction of cap-trapper-selected cDNAs to prepare full-length cDNA libraries for rapid discovery of new genes.</title>
        <authorList>
            <person name="Carninci P."/>
            <person name="Shibata Y."/>
            <person name="Hayatsu N."/>
            <person name="Sugahara Y."/>
            <person name="Shibata K."/>
            <person name="Itoh M."/>
            <person name="Konno H."/>
            <person name="Okazaki Y."/>
            <person name="Muramatsu M."/>
            <person name="Hayashizaki Y."/>
        </authorList>
    </citation>
    <scope>NUCLEOTIDE SEQUENCE</scope>
    <source>
        <strain evidence="2">NOD</strain>
        <tissue evidence="2">Activated spleen</tissue>
    </source>
</reference>
<evidence type="ECO:0000256" key="1">
    <source>
        <dbReference type="SAM" id="MobiDB-lite"/>
    </source>
</evidence>
<gene>
    <name evidence="3" type="primary">F830104G03Rik</name>
</gene>
<organism evidence="2">
    <name type="scientific">Mus musculus</name>
    <name type="common">Mouse</name>
    <dbReference type="NCBI Taxonomy" id="10090"/>
    <lineage>
        <taxon>Eukaryota</taxon>
        <taxon>Metazoa</taxon>
        <taxon>Chordata</taxon>
        <taxon>Craniata</taxon>
        <taxon>Vertebrata</taxon>
        <taxon>Euteleostomi</taxon>
        <taxon>Mammalia</taxon>
        <taxon>Eutheria</taxon>
        <taxon>Euarchontoglires</taxon>
        <taxon>Glires</taxon>
        <taxon>Rodentia</taxon>
        <taxon>Myomorpha</taxon>
        <taxon>Muroidea</taxon>
        <taxon>Muridae</taxon>
        <taxon>Murinae</taxon>
        <taxon>Mus</taxon>
        <taxon>Mus</taxon>
    </lineage>
</organism>
<sequence>MILNRVSAEDDTGQKNSEELFKTEQGGLAKKKKKKKKRKKEKEKKRKKEKQRGKNHNGSYLQRTLLCSEAVQKPRKGKGKNPGKYEFNPKDGDTPEQSGRTHLRKLKIISTKAHCCHQCWTRTSKGLWQRMKASRVRHKGLAMYNCNQVSAVKIKHVSFPTNENLQRHTWPLHNT</sequence>
<dbReference type="EMBL" id="AK156875">
    <property type="protein sequence ID" value="BAE33883.1"/>
    <property type="molecule type" value="mRNA"/>
</dbReference>
<dbReference type="AlphaFoldDB" id="Q3U0H0"/>
<feature type="compositionally biased region" description="Basic residues" evidence="1">
    <location>
        <begin position="29"/>
        <end position="55"/>
    </location>
</feature>
<reference evidence="2" key="1">
    <citation type="journal article" date="1999" name="Methods Enzymol.">
        <title>High-efficiency full-length cDNA cloning.</title>
        <authorList>
            <person name="Carninci P."/>
            <person name="Hayashizaki Y."/>
        </authorList>
    </citation>
    <scope>NUCLEOTIDE SEQUENCE</scope>
    <source>
        <strain evidence="2">NOD</strain>
        <tissue evidence="2">Activated spleen</tissue>
    </source>
</reference>
<protein>
    <submittedName>
        <fullName evidence="2">Uncharacterized protein</fullName>
    </submittedName>
</protein>
<accession>Q3U0H0</accession>
<reference evidence="2" key="7">
    <citation type="journal article" date="2005" name="Science">
        <title>The Transcriptional Landscape of the Mammalian Genome.</title>
        <authorList>
            <consortium name="The FANTOM Consortium"/>
            <consortium name="Riken Genome Exploration Research Group and Genome Science Group (Genome Network Project Core Group)"/>
        </authorList>
    </citation>
    <scope>NUCLEOTIDE SEQUENCE</scope>
    <source>
        <strain evidence="2">NOD</strain>
        <tissue evidence="2">Activated spleen</tissue>
    </source>
</reference>
<name>Q3U0H0_MOUSE</name>
<dbReference type="AGR" id="MGI:3588185"/>
<reference evidence="2" key="4">
    <citation type="journal article" date="2001" name="Nature">
        <title>Functional annotation of a full-length mouse cDNA collection.</title>
        <authorList>
            <consortium name="The RIKEN Genome Exploration Research Group Phase II Team and the FANTOM Consortium"/>
        </authorList>
    </citation>
    <scope>NUCLEOTIDE SEQUENCE</scope>
    <source>
        <strain evidence="2">NOD</strain>
        <tissue evidence="2">Activated spleen</tissue>
    </source>
</reference>
<evidence type="ECO:0000313" key="3">
    <source>
        <dbReference type="MGI" id="MGI:3588185"/>
    </source>
</evidence>
<evidence type="ECO:0000313" key="2">
    <source>
        <dbReference type="EMBL" id="BAE33883.1"/>
    </source>
</evidence>